<dbReference type="GO" id="GO:0005737">
    <property type="term" value="C:cytoplasm"/>
    <property type="evidence" value="ECO:0007669"/>
    <property type="project" value="InterPro"/>
</dbReference>
<feature type="non-terminal residue" evidence="7">
    <location>
        <position position="1"/>
    </location>
</feature>
<dbReference type="SUPFAM" id="SSF53187">
    <property type="entry name" value="Zn-dependent exopeptidases"/>
    <property type="match status" value="1"/>
</dbReference>
<dbReference type="PANTHER" id="PTHR11963">
    <property type="entry name" value="LEUCINE AMINOPEPTIDASE-RELATED"/>
    <property type="match status" value="1"/>
</dbReference>
<dbReference type="InterPro" id="IPR000819">
    <property type="entry name" value="Peptidase_M17_C"/>
</dbReference>
<comment type="caution">
    <text evidence="7">The sequence shown here is derived from an EMBL/GenBank/DDBJ whole genome shotgun (WGS) entry which is preliminary data.</text>
</comment>
<feature type="chain" id="PRO_5041380080" description="Cytosol aminopeptidase domain-containing protein" evidence="5">
    <location>
        <begin position="19"/>
        <end position="347"/>
    </location>
</feature>
<dbReference type="PANTHER" id="PTHR11963:SF48">
    <property type="entry name" value="DIPEPTIDASE B, ISOFORM A"/>
    <property type="match status" value="1"/>
</dbReference>
<accession>A0AA38HIV2</accession>
<dbReference type="Proteomes" id="UP001168821">
    <property type="component" value="Unassembled WGS sequence"/>
</dbReference>
<evidence type="ECO:0000313" key="7">
    <source>
        <dbReference type="EMBL" id="KAJ3621781.1"/>
    </source>
</evidence>
<comment type="similarity">
    <text evidence="1">Belongs to the peptidase M17 family.</text>
</comment>
<keyword evidence="5" id="KW-0732">Signal</keyword>
<dbReference type="PRINTS" id="PR00481">
    <property type="entry name" value="LAMNOPPTDASE"/>
</dbReference>
<proteinExistence type="inferred from homology"/>
<dbReference type="AlphaFoldDB" id="A0AA38HIV2"/>
<gene>
    <name evidence="7" type="ORF">Zmor_004513</name>
</gene>
<protein>
    <recommendedName>
        <fullName evidence="6">Cytosol aminopeptidase domain-containing protein</fullName>
    </recommendedName>
</protein>
<dbReference type="GO" id="GO:0030145">
    <property type="term" value="F:manganese ion binding"/>
    <property type="evidence" value="ECO:0007669"/>
    <property type="project" value="InterPro"/>
</dbReference>
<dbReference type="GO" id="GO:0070006">
    <property type="term" value="F:metalloaminopeptidase activity"/>
    <property type="evidence" value="ECO:0007669"/>
    <property type="project" value="InterPro"/>
</dbReference>
<keyword evidence="4" id="KW-0378">Hydrolase</keyword>
<evidence type="ECO:0000256" key="2">
    <source>
        <dbReference type="ARBA" id="ARBA00022438"/>
    </source>
</evidence>
<dbReference type="EMBL" id="JALNTZ010001935">
    <property type="protein sequence ID" value="KAJ3621781.1"/>
    <property type="molecule type" value="Genomic_DNA"/>
</dbReference>
<dbReference type="Gene3D" id="3.40.50.10590">
    <property type="entry name" value="Zn-dependent exopeptidases"/>
    <property type="match status" value="1"/>
</dbReference>
<keyword evidence="2" id="KW-0031">Aminopeptidase</keyword>
<evidence type="ECO:0000256" key="3">
    <source>
        <dbReference type="ARBA" id="ARBA00022670"/>
    </source>
</evidence>
<evidence type="ECO:0000313" key="8">
    <source>
        <dbReference type="Proteomes" id="UP001168821"/>
    </source>
</evidence>
<feature type="domain" description="Cytosol aminopeptidase" evidence="6">
    <location>
        <begin position="88"/>
        <end position="344"/>
    </location>
</feature>
<dbReference type="Pfam" id="PF00883">
    <property type="entry name" value="Peptidase_M17"/>
    <property type="match status" value="1"/>
</dbReference>
<keyword evidence="3" id="KW-0645">Protease</keyword>
<sequence length="347" mass="36742">MMDLCSIFICAFCQIVSLLGTLDTAILIPDPQKETFAACCAVSRAFPLYTLSSSKSQEVDLKIFISSSVSSHSSDDILLVCRNIRNTARLVDMPPNVLNPATYQKFIREWVEGLPGVTIEVLEGEELRARGLGGLYSVGKASADPPALVILSYSHASAAKPVCLVGKGITFDTGGLSLKTRTGMCGMKMDMGGSAGCFGAFVSLVESGKLKTSLHCLLCIAENSVSSKATRPDDVHLLYSGKSVEVNNPDAEGRLVLADGLAYAAKRYAPGLLVDIATLTGAQGTATGNKHAAIYASSEKIETIAVESGKVSGDLCHPLPYAPEFLLPEFHSAVADMKNSQKNRDNA</sequence>
<dbReference type="GO" id="GO:0006508">
    <property type="term" value="P:proteolysis"/>
    <property type="evidence" value="ECO:0007669"/>
    <property type="project" value="UniProtKB-KW"/>
</dbReference>
<keyword evidence="8" id="KW-1185">Reference proteome</keyword>
<dbReference type="Gene3D" id="3.40.630.10">
    <property type="entry name" value="Zn peptidases"/>
    <property type="match status" value="1"/>
</dbReference>
<feature type="signal peptide" evidence="5">
    <location>
        <begin position="1"/>
        <end position="18"/>
    </location>
</feature>
<reference evidence="7" key="1">
    <citation type="journal article" date="2023" name="G3 (Bethesda)">
        <title>Whole genome assemblies of Zophobas morio and Tenebrio molitor.</title>
        <authorList>
            <person name="Kaur S."/>
            <person name="Stinson S.A."/>
            <person name="diCenzo G.C."/>
        </authorList>
    </citation>
    <scope>NUCLEOTIDE SEQUENCE</scope>
    <source>
        <strain evidence="7">QUZm001</strain>
    </source>
</reference>
<evidence type="ECO:0000256" key="5">
    <source>
        <dbReference type="SAM" id="SignalP"/>
    </source>
</evidence>
<dbReference type="CDD" id="cd00433">
    <property type="entry name" value="Peptidase_M17"/>
    <property type="match status" value="1"/>
</dbReference>
<evidence type="ECO:0000259" key="6">
    <source>
        <dbReference type="Pfam" id="PF00883"/>
    </source>
</evidence>
<dbReference type="InterPro" id="IPR011356">
    <property type="entry name" value="Leucine_aapep/pepB"/>
</dbReference>
<name>A0AA38HIV2_9CUCU</name>
<organism evidence="7 8">
    <name type="scientific">Zophobas morio</name>
    <dbReference type="NCBI Taxonomy" id="2755281"/>
    <lineage>
        <taxon>Eukaryota</taxon>
        <taxon>Metazoa</taxon>
        <taxon>Ecdysozoa</taxon>
        <taxon>Arthropoda</taxon>
        <taxon>Hexapoda</taxon>
        <taxon>Insecta</taxon>
        <taxon>Pterygota</taxon>
        <taxon>Neoptera</taxon>
        <taxon>Endopterygota</taxon>
        <taxon>Coleoptera</taxon>
        <taxon>Polyphaga</taxon>
        <taxon>Cucujiformia</taxon>
        <taxon>Tenebrionidae</taxon>
        <taxon>Zophobas</taxon>
    </lineage>
</organism>
<evidence type="ECO:0000256" key="1">
    <source>
        <dbReference type="ARBA" id="ARBA00009528"/>
    </source>
</evidence>
<evidence type="ECO:0000256" key="4">
    <source>
        <dbReference type="ARBA" id="ARBA00022801"/>
    </source>
</evidence>